<name>A0AAJ5YW35_9BASI</name>
<reference evidence="2 3" key="1">
    <citation type="submission" date="2023-03" db="EMBL/GenBank/DDBJ databases">
        <title>Mating type loci evolution in Malassezia.</title>
        <authorList>
            <person name="Coelho M.A."/>
        </authorList>
    </citation>
    <scope>NUCLEOTIDE SEQUENCE [LARGE SCALE GENOMIC DNA]</scope>
    <source>
        <strain evidence="2 3">CBS 9725</strain>
    </source>
</reference>
<keyword evidence="3" id="KW-1185">Reference proteome</keyword>
<protein>
    <submittedName>
        <fullName evidence="2">Uncharacterized protein</fullName>
    </submittedName>
</protein>
<keyword evidence="1" id="KW-0472">Membrane</keyword>
<dbReference type="Proteomes" id="UP001219567">
    <property type="component" value="Chromosome 4"/>
</dbReference>
<keyword evidence="1" id="KW-0812">Transmembrane</keyword>
<gene>
    <name evidence="2" type="ORF">MYAM1_003107</name>
</gene>
<keyword evidence="1" id="KW-1133">Transmembrane helix</keyword>
<dbReference type="AlphaFoldDB" id="A0AAJ5YW35"/>
<evidence type="ECO:0000313" key="3">
    <source>
        <dbReference type="Proteomes" id="UP001219567"/>
    </source>
</evidence>
<proteinExistence type="predicted"/>
<feature type="transmembrane region" description="Helical" evidence="1">
    <location>
        <begin position="20"/>
        <end position="44"/>
    </location>
</feature>
<evidence type="ECO:0000313" key="2">
    <source>
        <dbReference type="EMBL" id="WFD00359.1"/>
    </source>
</evidence>
<organism evidence="2 3">
    <name type="scientific">Malassezia yamatoensis</name>
    <dbReference type="NCBI Taxonomy" id="253288"/>
    <lineage>
        <taxon>Eukaryota</taxon>
        <taxon>Fungi</taxon>
        <taxon>Dikarya</taxon>
        <taxon>Basidiomycota</taxon>
        <taxon>Ustilaginomycotina</taxon>
        <taxon>Malasseziomycetes</taxon>
        <taxon>Malasseziales</taxon>
        <taxon>Malasseziaceae</taxon>
        <taxon>Malassezia</taxon>
    </lineage>
</organism>
<sequence>MRLDVLSVHVLVPHKAAYGHVSFVVVIVVTGLHILAIKVFHLYLRLYYSKNVYKDSVEYGSQYAQNTSTIREVFLHAIGREPILIPTPVANDDDHRESRRFMHECDEQKNPLRCWRDRCKGHYRSPR</sequence>
<dbReference type="EMBL" id="CP119946">
    <property type="protein sequence ID" value="WFD00359.1"/>
    <property type="molecule type" value="Genomic_DNA"/>
</dbReference>
<evidence type="ECO:0000256" key="1">
    <source>
        <dbReference type="SAM" id="Phobius"/>
    </source>
</evidence>
<accession>A0AAJ5YW35</accession>